<evidence type="ECO:0000313" key="3">
    <source>
        <dbReference type="Proteomes" id="UP000230233"/>
    </source>
</evidence>
<name>A0A2G5SSY2_9PELO</name>
<gene>
    <name evidence="2" type="primary">Cnig_chr_X.g24141</name>
    <name evidence="2" type="ORF">B9Z55_024141</name>
</gene>
<evidence type="ECO:0000313" key="2">
    <source>
        <dbReference type="EMBL" id="PIC18140.1"/>
    </source>
</evidence>
<keyword evidence="3" id="KW-1185">Reference proteome</keyword>
<reference evidence="3" key="1">
    <citation type="submission" date="2017-10" db="EMBL/GenBank/DDBJ databases">
        <title>Rapid genome shrinkage in a self-fertile nematode reveals novel sperm competition proteins.</title>
        <authorList>
            <person name="Yin D."/>
            <person name="Schwarz E.M."/>
            <person name="Thomas C.G."/>
            <person name="Felde R.L."/>
            <person name="Korf I.F."/>
            <person name="Cutter A.D."/>
            <person name="Schartner C.M."/>
            <person name="Ralston E.J."/>
            <person name="Meyer B.J."/>
            <person name="Haag E.S."/>
        </authorList>
    </citation>
    <scope>NUCLEOTIDE SEQUENCE [LARGE SCALE GENOMIC DNA]</scope>
    <source>
        <strain evidence="3">JU1422</strain>
    </source>
</reference>
<dbReference type="AlphaFoldDB" id="A0A2G5SSY2"/>
<dbReference type="EMBL" id="PDUG01000006">
    <property type="protein sequence ID" value="PIC18140.1"/>
    <property type="molecule type" value="Genomic_DNA"/>
</dbReference>
<protein>
    <submittedName>
        <fullName evidence="2">Uncharacterized protein</fullName>
    </submittedName>
</protein>
<accession>A0A2G5SSY2</accession>
<feature type="compositionally biased region" description="Basic and acidic residues" evidence="1">
    <location>
        <begin position="64"/>
        <end position="76"/>
    </location>
</feature>
<evidence type="ECO:0000256" key="1">
    <source>
        <dbReference type="SAM" id="MobiDB-lite"/>
    </source>
</evidence>
<dbReference type="Proteomes" id="UP000230233">
    <property type="component" value="Chromosome X"/>
</dbReference>
<organism evidence="2 3">
    <name type="scientific">Caenorhabditis nigoni</name>
    <dbReference type="NCBI Taxonomy" id="1611254"/>
    <lineage>
        <taxon>Eukaryota</taxon>
        <taxon>Metazoa</taxon>
        <taxon>Ecdysozoa</taxon>
        <taxon>Nematoda</taxon>
        <taxon>Chromadorea</taxon>
        <taxon>Rhabditida</taxon>
        <taxon>Rhabditina</taxon>
        <taxon>Rhabditomorpha</taxon>
        <taxon>Rhabditoidea</taxon>
        <taxon>Rhabditidae</taxon>
        <taxon>Peloderinae</taxon>
        <taxon>Caenorhabditis</taxon>
    </lineage>
</organism>
<proteinExistence type="predicted"/>
<feature type="region of interest" description="Disordered" evidence="1">
    <location>
        <begin position="55"/>
        <end position="78"/>
    </location>
</feature>
<comment type="caution">
    <text evidence="2">The sequence shown here is derived from an EMBL/GenBank/DDBJ whole genome shotgun (WGS) entry which is preliminary data.</text>
</comment>
<dbReference type="OrthoDB" id="10399389at2759"/>
<sequence>MQLLLQQCDYYCNVRETRLTSEDFPLSTSHFKVDHRSIDVDSFSRKEYVITHVNSRFPPSTPNRTDRHRTSDESHLRTPTSVLKRTRIDEDTEIPKKVARALHDTTIPLTLRIRELSGGEDISGLEENDNCLVTLPEDDNTGDSNHFSSLFPEENCNPLCTCRNCMPCLFEYQNYDAFNYSLNDI</sequence>